<organism evidence="1 2">
    <name type="scientific">Symbiodinium microadriaticum</name>
    <name type="common">Dinoflagellate</name>
    <name type="synonym">Zooxanthella microadriatica</name>
    <dbReference type="NCBI Taxonomy" id="2951"/>
    <lineage>
        <taxon>Eukaryota</taxon>
        <taxon>Sar</taxon>
        <taxon>Alveolata</taxon>
        <taxon>Dinophyceae</taxon>
        <taxon>Suessiales</taxon>
        <taxon>Symbiodiniaceae</taxon>
        <taxon>Symbiodinium</taxon>
    </lineage>
</organism>
<name>A0A1Q9DCS5_SYMMI</name>
<evidence type="ECO:0000313" key="2">
    <source>
        <dbReference type="Proteomes" id="UP000186817"/>
    </source>
</evidence>
<sequence>MALTFPILSSYTAYTSTILPCPPPAVVDESEKAHTRCTAVAVGSANFAASAPSWWQGAAISNRELLVAGTTVGGTLAPFVKKARFPSASGAAGHRLVPATRNCTGGQGRTWASFPRLRLPDFRAAMHKEAVDSSRASLVSESRIAAEAQPLKGPSVVGPMSCAAELTANGEFVLGVLPFFLAAQSPNRPRVPDTGFAPNEDLAGLEVCPEGGMRRKLQCGGSAFGSRQAAIFPPLPFFAVSAVPVQVAEERRISVHIGCTGKRQGKEAPRPAGAWCAARGWFAVRSSQMAALLFDPGVRPVLPFCELLLRIRARSRKAMLTQGNAEDIVQGANALRQGDDVDFIKEGVELVSSLQGAEHRAKCNMVKRANSINKRDGDVWACFGGSTEQATDGFGAGTGAEAVLRRKVFGEHTDACRTRAVNSAVGQGPRRRLRMWRAAGRGGVASRAG</sequence>
<protein>
    <submittedName>
        <fullName evidence="1">Uncharacterized protein</fullName>
    </submittedName>
</protein>
<comment type="caution">
    <text evidence="1">The sequence shown here is derived from an EMBL/GenBank/DDBJ whole genome shotgun (WGS) entry which is preliminary data.</text>
</comment>
<gene>
    <name evidence="1" type="ORF">AK812_SmicGene25153</name>
</gene>
<reference evidence="1 2" key="1">
    <citation type="submission" date="2016-02" db="EMBL/GenBank/DDBJ databases">
        <title>Genome analysis of coral dinoflagellate symbionts highlights evolutionary adaptations to a symbiotic lifestyle.</title>
        <authorList>
            <person name="Aranda M."/>
            <person name="Li Y."/>
            <person name="Liew Y.J."/>
            <person name="Baumgarten S."/>
            <person name="Simakov O."/>
            <person name="Wilson M."/>
            <person name="Piel J."/>
            <person name="Ashoor H."/>
            <person name="Bougouffa S."/>
            <person name="Bajic V.B."/>
            <person name="Ryu T."/>
            <person name="Ravasi T."/>
            <person name="Bayer T."/>
            <person name="Micklem G."/>
            <person name="Kim H."/>
            <person name="Bhak J."/>
            <person name="Lajeunesse T.C."/>
            <person name="Voolstra C.R."/>
        </authorList>
    </citation>
    <scope>NUCLEOTIDE SEQUENCE [LARGE SCALE GENOMIC DNA]</scope>
    <source>
        <strain evidence="1 2">CCMP2467</strain>
    </source>
</reference>
<proteinExistence type="predicted"/>
<dbReference type="AlphaFoldDB" id="A0A1Q9DCS5"/>
<dbReference type="Proteomes" id="UP000186817">
    <property type="component" value="Unassembled WGS sequence"/>
</dbReference>
<dbReference type="EMBL" id="LSRX01000598">
    <property type="protein sequence ID" value="OLP92988.1"/>
    <property type="molecule type" value="Genomic_DNA"/>
</dbReference>
<evidence type="ECO:0000313" key="1">
    <source>
        <dbReference type="EMBL" id="OLP92988.1"/>
    </source>
</evidence>
<keyword evidence="2" id="KW-1185">Reference proteome</keyword>
<accession>A0A1Q9DCS5</accession>